<dbReference type="AlphaFoldDB" id="A0A8J9YL16"/>
<gene>
    <name evidence="4" type="ORF">BINO364_LOCUS15557</name>
</gene>
<keyword evidence="5" id="KW-1185">Reference proteome</keyword>
<evidence type="ECO:0000313" key="5">
    <source>
        <dbReference type="Proteomes" id="UP000838878"/>
    </source>
</evidence>
<feature type="domain" description="Transposable element P transposase-like GTP-binding insertion" evidence="3">
    <location>
        <begin position="265"/>
        <end position="340"/>
    </location>
</feature>
<feature type="region of interest" description="Disordered" evidence="1">
    <location>
        <begin position="1"/>
        <end position="75"/>
    </location>
</feature>
<accession>A0A8J9YL16</accession>
<evidence type="ECO:0000256" key="1">
    <source>
        <dbReference type="SAM" id="MobiDB-lite"/>
    </source>
</evidence>
<evidence type="ECO:0000259" key="2">
    <source>
        <dbReference type="Pfam" id="PF21787"/>
    </source>
</evidence>
<evidence type="ECO:0000259" key="3">
    <source>
        <dbReference type="Pfam" id="PF21788"/>
    </source>
</evidence>
<feature type="compositionally biased region" description="Acidic residues" evidence="1">
    <location>
        <begin position="16"/>
        <end position="40"/>
    </location>
</feature>
<dbReference type="InterPro" id="IPR048365">
    <property type="entry name" value="TNP-like_RNaseH_N"/>
</dbReference>
<sequence>MAQNRQSSTEQISAILEDEEGAFDETDDDLGLEGDADTFWEPEHESNSEISDTEEPSTSTSSQPPSDSSTYFLGRDKSTKWNKTIPSQRLLSTELVKAHRLARAIVPFLPSALKKRLSEPEAATPSTSNTGLPPAERGRNWNSQQKLCTIVFDEIALTPHLTYNERTDEINGFVDVAGNRKMRFCDHALVFMIRGVCSSWRQTVAFYFCEGTVSSASLQNILKQLVEQVAQTGLIPLGLVCDQGSTFRSAIKSLREMTIQKCSHQNEIWALPKLTAHHVDPKKMKKMKVSVAAQVLSARTAAMLKYTNTLNHHYTGSSSSMETTAEVVEFFDELFDSVNCYPGGATKGKLRKAVKMNSPHVQFWTEVIKNLNN</sequence>
<dbReference type="Pfam" id="PF21788">
    <property type="entry name" value="TNP-like_GBD"/>
    <property type="match status" value="1"/>
</dbReference>
<dbReference type="OrthoDB" id="7107965at2759"/>
<protein>
    <recommendedName>
        <fullName evidence="6">Transposase</fullName>
    </recommendedName>
</protein>
<feature type="compositionally biased region" description="Low complexity" evidence="1">
    <location>
        <begin position="56"/>
        <end position="70"/>
    </location>
</feature>
<dbReference type="EMBL" id="OV170228">
    <property type="protein sequence ID" value="CAH0730590.1"/>
    <property type="molecule type" value="Genomic_DNA"/>
</dbReference>
<proteinExistence type="predicted"/>
<feature type="region of interest" description="Disordered" evidence="1">
    <location>
        <begin position="116"/>
        <end position="139"/>
    </location>
</feature>
<dbReference type="InterPro" id="IPR048366">
    <property type="entry name" value="TNP-like_GBD"/>
</dbReference>
<reference evidence="4" key="1">
    <citation type="submission" date="2021-12" db="EMBL/GenBank/DDBJ databases">
        <authorList>
            <person name="Martin H S."/>
        </authorList>
    </citation>
    <scope>NUCLEOTIDE SEQUENCE</scope>
</reference>
<name>A0A8J9YL16_9NEOP</name>
<dbReference type="Proteomes" id="UP000838878">
    <property type="component" value="Chromosome 8"/>
</dbReference>
<evidence type="ECO:0000313" key="4">
    <source>
        <dbReference type="EMBL" id="CAH0730590.1"/>
    </source>
</evidence>
<dbReference type="Pfam" id="PF21787">
    <property type="entry name" value="TNP-like_RNaseH_N"/>
    <property type="match status" value="1"/>
</dbReference>
<feature type="non-terminal residue" evidence="4">
    <location>
        <position position="373"/>
    </location>
</feature>
<organism evidence="4 5">
    <name type="scientific">Brenthis ino</name>
    <name type="common">lesser marbled fritillary</name>
    <dbReference type="NCBI Taxonomy" id="405034"/>
    <lineage>
        <taxon>Eukaryota</taxon>
        <taxon>Metazoa</taxon>
        <taxon>Ecdysozoa</taxon>
        <taxon>Arthropoda</taxon>
        <taxon>Hexapoda</taxon>
        <taxon>Insecta</taxon>
        <taxon>Pterygota</taxon>
        <taxon>Neoptera</taxon>
        <taxon>Endopterygota</taxon>
        <taxon>Lepidoptera</taxon>
        <taxon>Glossata</taxon>
        <taxon>Ditrysia</taxon>
        <taxon>Papilionoidea</taxon>
        <taxon>Nymphalidae</taxon>
        <taxon>Heliconiinae</taxon>
        <taxon>Argynnini</taxon>
        <taxon>Brenthis</taxon>
    </lineage>
</organism>
<feature type="compositionally biased region" description="Polar residues" evidence="1">
    <location>
        <begin position="1"/>
        <end position="12"/>
    </location>
</feature>
<evidence type="ECO:0008006" key="6">
    <source>
        <dbReference type="Google" id="ProtNLM"/>
    </source>
</evidence>
<feature type="domain" description="Transposable element P transposase-like RNase H" evidence="2">
    <location>
        <begin position="141"/>
        <end position="254"/>
    </location>
</feature>